<dbReference type="Gene3D" id="3.30.565.10">
    <property type="entry name" value="Histidine kinase-like ATPase, C-terminal domain"/>
    <property type="match status" value="1"/>
</dbReference>
<dbReference type="InterPro" id="IPR003594">
    <property type="entry name" value="HATPase_dom"/>
</dbReference>
<keyword evidence="3" id="KW-0808">Transferase</keyword>
<dbReference type="Pfam" id="PF13581">
    <property type="entry name" value="HATPase_c_2"/>
    <property type="match status" value="1"/>
</dbReference>
<gene>
    <name evidence="3" type="ORF">SAMN05444280_108103</name>
</gene>
<dbReference type="PANTHER" id="PTHR35526:SF3">
    <property type="entry name" value="ANTI-SIGMA-F FACTOR RSBW"/>
    <property type="match status" value="1"/>
</dbReference>
<dbReference type="CDD" id="cd16936">
    <property type="entry name" value="HATPase_RsbW-like"/>
    <property type="match status" value="1"/>
</dbReference>
<sequence length="139" mass="15822">MIIKLTEAPEILVIKSDLSELKKTEDFLLSFFRKNNLSDEHFNRVFLCLSEAVVNSIQHGNGNDSNKQVSIQADCKKEFITIKISDEGDGFDYNNIENPTLKQNIKKESGRGIHIIKSLSNELEFKNRGNCVQFKIACK</sequence>
<dbReference type="InterPro" id="IPR050267">
    <property type="entry name" value="Anti-sigma-factor_SerPK"/>
</dbReference>
<dbReference type="GO" id="GO:0004674">
    <property type="term" value="F:protein serine/threonine kinase activity"/>
    <property type="evidence" value="ECO:0007669"/>
    <property type="project" value="UniProtKB-KW"/>
</dbReference>
<dbReference type="EMBL" id="FQZE01000008">
    <property type="protein sequence ID" value="SHI95061.1"/>
    <property type="molecule type" value="Genomic_DNA"/>
</dbReference>
<evidence type="ECO:0000313" key="4">
    <source>
        <dbReference type="Proteomes" id="UP000184050"/>
    </source>
</evidence>
<dbReference type="STRING" id="1168035.SAMN05444280_108103"/>
<organism evidence="3 4">
    <name type="scientific">Tangfeifania diversioriginum</name>
    <dbReference type="NCBI Taxonomy" id="1168035"/>
    <lineage>
        <taxon>Bacteria</taxon>
        <taxon>Pseudomonadati</taxon>
        <taxon>Bacteroidota</taxon>
        <taxon>Bacteroidia</taxon>
        <taxon>Marinilabiliales</taxon>
        <taxon>Prolixibacteraceae</taxon>
        <taxon>Tangfeifania</taxon>
    </lineage>
</organism>
<reference evidence="3 4" key="1">
    <citation type="submission" date="2016-11" db="EMBL/GenBank/DDBJ databases">
        <authorList>
            <person name="Jaros S."/>
            <person name="Januszkiewicz K."/>
            <person name="Wedrychowicz H."/>
        </authorList>
    </citation>
    <scope>NUCLEOTIDE SEQUENCE [LARGE SCALE GENOMIC DNA]</scope>
    <source>
        <strain evidence="3 4">DSM 27063</strain>
    </source>
</reference>
<evidence type="ECO:0000256" key="1">
    <source>
        <dbReference type="ARBA" id="ARBA00022527"/>
    </source>
</evidence>
<evidence type="ECO:0000259" key="2">
    <source>
        <dbReference type="Pfam" id="PF13581"/>
    </source>
</evidence>
<keyword evidence="1" id="KW-0723">Serine/threonine-protein kinase</keyword>
<accession>A0A1M6FBN2</accession>
<dbReference type="SUPFAM" id="SSF55874">
    <property type="entry name" value="ATPase domain of HSP90 chaperone/DNA topoisomerase II/histidine kinase"/>
    <property type="match status" value="1"/>
</dbReference>
<dbReference type="RefSeq" id="WP_175552483.1">
    <property type="nucleotide sequence ID" value="NZ_FQZE01000008.1"/>
</dbReference>
<name>A0A1M6FBN2_9BACT</name>
<dbReference type="InterPro" id="IPR036890">
    <property type="entry name" value="HATPase_C_sf"/>
</dbReference>
<dbReference type="Proteomes" id="UP000184050">
    <property type="component" value="Unassembled WGS sequence"/>
</dbReference>
<protein>
    <submittedName>
        <fullName evidence="3">Serine/threonine-protein kinase RsbW</fullName>
    </submittedName>
</protein>
<dbReference type="AlphaFoldDB" id="A0A1M6FBN2"/>
<evidence type="ECO:0000313" key="3">
    <source>
        <dbReference type="EMBL" id="SHI95061.1"/>
    </source>
</evidence>
<feature type="domain" description="Histidine kinase/HSP90-like ATPase" evidence="2">
    <location>
        <begin position="15"/>
        <end position="135"/>
    </location>
</feature>
<dbReference type="PANTHER" id="PTHR35526">
    <property type="entry name" value="ANTI-SIGMA-F FACTOR RSBW-RELATED"/>
    <property type="match status" value="1"/>
</dbReference>
<proteinExistence type="predicted"/>
<keyword evidence="4" id="KW-1185">Reference proteome</keyword>
<keyword evidence="3" id="KW-0418">Kinase</keyword>